<dbReference type="Proteomes" id="UP000239735">
    <property type="component" value="Unassembled WGS sequence"/>
</dbReference>
<accession>A0A2N9LV72</accession>
<gene>
    <name evidence="1" type="ORF">SBA5_580006</name>
</gene>
<reference evidence="2" key="1">
    <citation type="submission" date="2018-02" db="EMBL/GenBank/DDBJ databases">
        <authorList>
            <person name="Hausmann B."/>
        </authorList>
    </citation>
    <scope>NUCLEOTIDE SEQUENCE [LARGE SCALE GENOMIC DNA]</scope>
    <source>
        <strain evidence="2">Peat soil MAG SbA5</strain>
    </source>
</reference>
<proteinExistence type="predicted"/>
<sequence length="57" mass="6303">MCISVSIVIASTPVGLPRQSSPFLLHFLLSFTVASCYNPFEIQFMPSLFPARKARDA</sequence>
<dbReference type="EMBL" id="OKRB01000117">
    <property type="protein sequence ID" value="SPE27127.1"/>
    <property type="molecule type" value="Genomic_DNA"/>
</dbReference>
<protein>
    <submittedName>
        <fullName evidence="1">Uncharacterized protein</fullName>
    </submittedName>
</protein>
<evidence type="ECO:0000313" key="1">
    <source>
        <dbReference type="EMBL" id="SPE27127.1"/>
    </source>
</evidence>
<dbReference type="AlphaFoldDB" id="A0A2N9LV72"/>
<organism evidence="1 2">
    <name type="scientific">Candidatus Sulfuritelmatomonas gaucii</name>
    <dbReference type="NCBI Taxonomy" id="2043161"/>
    <lineage>
        <taxon>Bacteria</taxon>
        <taxon>Pseudomonadati</taxon>
        <taxon>Acidobacteriota</taxon>
        <taxon>Terriglobia</taxon>
        <taxon>Terriglobales</taxon>
        <taxon>Acidobacteriaceae</taxon>
        <taxon>Candidatus Sulfuritelmatomonas</taxon>
    </lineage>
</organism>
<evidence type="ECO:0000313" key="2">
    <source>
        <dbReference type="Proteomes" id="UP000239735"/>
    </source>
</evidence>
<name>A0A2N9LV72_9BACT</name>